<dbReference type="InterPro" id="IPR053181">
    <property type="entry name" value="EcdB-like_regulator"/>
</dbReference>
<dbReference type="RefSeq" id="XP_046114568.1">
    <property type="nucleotide sequence ID" value="XM_046259263.1"/>
</dbReference>
<proteinExistence type="predicted"/>
<evidence type="ECO:0000256" key="2">
    <source>
        <dbReference type="SAM" id="MobiDB-lite"/>
    </source>
</evidence>
<dbReference type="PANTHER" id="PTHR47785">
    <property type="entry name" value="ZN(II)2CYS6 TRANSCRIPTION FACTOR (EUROFUNG)-RELATED-RELATED"/>
    <property type="match status" value="1"/>
</dbReference>
<dbReference type="AlphaFoldDB" id="A0A9P7ZEJ9"/>
<reference evidence="4" key="1">
    <citation type="journal article" date="2021" name="IMA Fungus">
        <title>Genomic characterization of three marine fungi, including Emericellopsis atlantica sp. nov. with signatures of a generalist lifestyle and marine biomass degradation.</title>
        <authorList>
            <person name="Hagestad O.C."/>
            <person name="Hou L."/>
            <person name="Andersen J.H."/>
            <person name="Hansen E.H."/>
            <person name="Altermark B."/>
            <person name="Li C."/>
            <person name="Kuhnert E."/>
            <person name="Cox R.J."/>
            <person name="Crous P.W."/>
            <person name="Spatafora J.W."/>
            <person name="Lail K."/>
            <person name="Amirebrahimi M."/>
            <person name="Lipzen A."/>
            <person name="Pangilinan J."/>
            <person name="Andreopoulos W."/>
            <person name="Hayes R.D."/>
            <person name="Ng V."/>
            <person name="Grigoriev I.V."/>
            <person name="Jackson S.A."/>
            <person name="Sutton T.D.S."/>
            <person name="Dobson A.D.W."/>
            <person name="Rama T."/>
        </authorList>
    </citation>
    <scope>NUCLEOTIDE SEQUENCE</scope>
    <source>
        <strain evidence="4">TS7</strain>
    </source>
</reference>
<dbReference type="Proteomes" id="UP000887229">
    <property type="component" value="Unassembled WGS sequence"/>
</dbReference>
<dbReference type="InterPro" id="IPR001138">
    <property type="entry name" value="Zn2Cys6_DnaBD"/>
</dbReference>
<dbReference type="InterPro" id="IPR036864">
    <property type="entry name" value="Zn2-C6_fun-type_DNA-bd_sf"/>
</dbReference>
<dbReference type="OrthoDB" id="5244761at2759"/>
<feature type="region of interest" description="Disordered" evidence="2">
    <location>
        <begin position="248"/>
        <end position="267"/>
    </location>
</feature>
<dbReference type="PANTHER" id="PTHR47785:SF4">
    <property type="entry name" value="ZN(II)2CYS6 TRANSCRIPTION FACTOR (EUROFUNG)"/>
    <property type="match status" value="1"/>
</dbReference>
<dbReference type="SUPFAM" id="SSF57701">
    <property type="entry name" value="Zn2/Cys6 DNA-binding domain"/>
    <property type="match status" value="1"/>
</dbReference>
<gene>
    <name evidence="4" type="ORF">F5Z01DRAFT_353698</name>
</gene>
<dbReference type="Pfam" id="PF00172">
    <property type="entry name" value="Zn_clus"/>
    <property type="match status" value="1"/>
</dbReference>
<dbReference type="Gene3D" id="4.10.240.10">
    <property type="entry name" value="Zn(2)-C6 fungal-type DNA-binding domain"/>
    <property type="match status" value="1"/>
</dbReference>
<comment type="caution">
    <text evidence="4">The sequence shown here is derived from an EMBL/GenBank/DDBJ whole genome shotgun (WGS) entry which is preliminary data.</text>
</comment>
<dbReference type="PROSITE" id="PS50048">
    <property type="entry name" value="ZN2_CY6_FUNGAL_2"/>
    <property type="match status" value="1"/>
</dbReference>
<evidence type="ECO:0000259" key="3">
    <source>
        <dbReference type="PROSITE" id="PS50048"/>
    </source>
</evidence>
<feature type="compositionally biased region" description="Low complexity" evidence="2">
    <location>
        <begin position="251"/>
        <end position="264"/>
    </location>
</feature>
<sequence>MNGGCQQCPNAHTGPSHLAYTVYAPDPAWQGRPPGILQEQAPTDYATQTARYHDESSCAREKRRKRASLACDCCRKHKARCDEQKPCQRCQDLGLTCKYRETLPQAKMQIERTLDTLRDLMGKIEGNVEILVKTSQDIDYRLSRLENRVTDRPPGPVPPQPNHPFSYAEGVEIRYLVSPGEPAIPTDHTTRADSLFEWPSIQALTESSFAQGGINVSGYPIGLEQRRRPLLKYDCGVDSHAQRNDCGLTESDAATSDDASPASPLHSDDFSDLGPAVWSYVASFKAHILNMHPILDVDMVDQKVRDFLVSVPPRSTREHAARPSFAIPTPPPTQVEVAGVKRKRTGDLQPLPTASGRSWKPKRSVPNALVLIILALGKICQHRESVPGAGCHANAESSSASRMVPGLEYFAYALDILNETKAASMDEVHANIFAGLYYGQLNRPLESYGSIYRAGQKLQVIMNPRLETLRDCMKQNKSPTEPHDNHLVFAFWTCLQLESDLLAELPLKPSGLLSLHEDIPHPDMCLVYGYEQRVLESYLGQIYLRKHLNRIHRHLYTPGRPDTCQDLFKQVSTLAEAVSDMRWVPTSYEFGGDDPPATDILAARFRAKYWGTQVLEYRPFVHHILHLPHAPPQHPRRPNCDIIQGTTSPDIDNGAKSASDIDPSLIAQASQGIKALVESTRAFHNIEGGRPIITNVFGTAHAQWGNVLVLSAAFRNPVLQQFISEELLKDLFERTMCFLRQSATSGSTLLEDLRVLECVYGELFTSKPRWSSGVPYESAIPHR</sequence>
<name>A0A9P7ZEJ9_9HYPO</name>
<dbReference type="GeneID" id="70290166"/>
<protein>
    <recommendedName>
        <fullName evidence="3">Zn(2)-C6 fungal-type domain-containing protein</fullName>
    </recommendedName>
</protein>
<evidence type="ECO:0000313" key="4">
    <source>
        <dbReference type="EMBL" id="KAG9250644.1"/>
    </source>
</evidence>
<dbReference type="SMART" id="SM00066">
    <property type="entry name" value="GAL4"/>
    <property type="match status" value="1"/>
</dbReference>
<accession>A0A9P7ZEJ9</accession>
<evidence type="ECO:0000256" key="1">
    <source>
        <dbReference type="ARBA" id="ARBA00023242"/>
    </source>
</evidence>
<dbReference type="PROSITE" id="PS00463">
    <property type="entry name" value="ZN2_CY6_FUNGAL_1"/>
    <property type="match status" value="1"/>
</dbReference>
<dbReference type="CDD" id="cd12148">
    <property type="entry name" value="fungal_TF_MHR"/>
    <property type="match status" value="1"/>
</dbReference>
<dbReference type="CDD" id="cd00067">
    <property type="entry name" value="GAL4"/>
    <property type="match status" value="1"/>
</dbReference>
<evidence type="ECO:0000313" key="5">
    <source>
        <dbReference type="Proteomes" id="UP000887229"/>
    </source>
</evidence>
<keyword evidence="5" id="KW-1185">Reference proteome</keyword>
<organism evidence="4 5">
    <name type="scientific">Emericellopsis atlantica</name>
    <dbReference type="NCBI Taxonomy" id="2614577"/>
    <lineage>
        <taxon>Eukaryota</taxon>
        <taxon>Fungi</taxon>
        <taxon>Dikarya</taxon>
        <taxon>Ascomycota</taxon>
        <taxon>Pezizomycotina</taxon>
        <taxon>Sordariomycetes</taxon>
        <taxon>Hypocreomycetidae</taxon>
        <taxon>Hypocreales</taxon>
        <taxon>Bionectriaceae</taxon>
        <taxon>Emericellopsis</taxon>
    </lineage>
</organism>
<dbReference type="EMBL" id="MU251275">
    <property type="protein sequence ID" value="KAG9250644.1"/>
    <property type="molecule type" value="Genomic_DNA"/>
</dbReference>
<dbReference type="GO" id="GO:0000981">
    <property type="term" value="F:DNA-binding transcription factor activity, RNA polymerase II-specific"/>
    <property type="evidence" value="ECO:0007669"/>
    <property type="project" value="InterPro"/>
</dbReference>
<dbReference type="GO" id="GO:0008270">
    <property type="term" value="F:zinc ion binding"/>
    <property type="evidence" value="ECO:0007669"/>
    <property type="project" value="InterPro"/>
</dbReference>
<keyword evidence="1" id="KW-0539">Nucleus</keyword>
<feature type="domain" description="Zn(2)-C6 fungal-type" evidence="3">
    <location>
        <begin position="70"/>
        <end position="99"/>
    </location>
</feature>